<evidence type="ECO:0000256" key="2">
    <source>
        <dbReference type="SAM" id="MobiDB-lite"/>
    </source>
</evidence>
<dbReference type="PANTHER" id="PTHR35526">
    <property type="entry name" value="ANTI-SIGMA-F FACTOR RSBW-RELATED"/>
    <property type="match status" value="1"/>
</dbReference>
<comment type="caution">
    <text evidence="4">The sequence shown here is derived from an EMBL/GenBank/DDBJ whole genome shotgun (WGS) entry which is preliminary data.</text>
</comment>
<evidence type="ECO:0000256" key="1">
    <source>
        <dbReference type="ARBA" id="ARBA00022527"/>
    </source>
</evidence>
<gene>
    <name evidence="4" type="ORF">FHX40_4404</name>
</gene>
<dbReference type="InterPro" id="IPR003594">
    <property type="entry name" value="HATPase_dom"/>
</dbReference>
<evidence type="ECO:0000313" key="5">
    <source>
        <dbReference type="Proteomes" id="UP000319213"/>
    </source>
</evidence>
<protein>
    <submittedName>
        <fullName evidence="4">Anti-sigma regulatory factor (Ser/Thr protein kinase)</fullName>
    </submittedName>
</protein>
<feature type="domain" description="Histidine kinase/HSP90-like ATPase" evidence="3">
    <location>
        <begin position="79"/>
        <end position="193"/>
    </location>
</feature>
<accession>A0A543J498</accession>
<feature type="region of interest" description="Disordered" evidence="2">
    <location>
        <begin position="1"/>
        <end position="34"/>
    </location>
</feature>
<dbReference type="InterPro" id="IPR036890">
    <property type="entry name" value="HATPase_C_sf"/>
</dbReference>
<dbReference type="CDD" id="cd16936">
    <property type="entry name" value="HATPase_RsbW-like"/>
    <property type="match status" value="1"/>
</dbReference>
<dbReference type="InterPro" id="IPR050267">
    <property type="entry name" value="Anti-sigma-factor_SerPK"/>
</dbReference>
<keyword evidence="1" id="KW-0418">Kinase</keyword>
<dbReference type="Gene3D" id="3.30.565.10">
    <property type="entry name" value="Histidine kinase-like ATPase, C-terminal domain"/>
    <property type="match status" value="1"/>
</dbReference>
<dbReference type="EMBL" id="VFPQ01000001">
    <property type="protein sequence ID" value="TQM77633.1"/>
    <property type="molecule type" value="Genomic_DNA"/>
</dbReference>
<keyword evidence="1" id="KW-0723">Serine/threonine-protein kinase</keyword>
<feature type="compositionally biased region" description="Basic and acidic residues" evidence="2">
    <location>
        <begin position="11"/>
        <end position="34"/>
    </location>
</feature>
<proteinExistence type="predicted"/>
<keyword evidence="1" id="KW-0808">Transferase</keyword>
<keyword evidence="5" id="KW-1185">Reference proteome</keyword>
<dbReference type="AlphaFoldDB" id="A0A543J498"/>
<dbReference type="Pfam" id="PF13581">
    <property type="entry name" value="HATPase_c_2"/>
    <property type="match status" value="1"/>
</dbReference>
<reference evidence="4 5" key="1">
    <citation type="submission" date="2019-06" db="EMBL/GenBank/DDBJ databases">
        <title>Sequencing the genomes of 1000 actinobacteria strains.</title>
        <authorList>
            <person name="Klenk H.-P."/>
        </authorList>
    </citation>
    <scope>NUCLEOTIDE SEQUENCE [LARGE SCALE GENOMIC DNA]</scope>
    <source>
        <strain evidence="4 5">DSM 43186</strain>
    </source>
</reference>
<evidence type="ECO:0000259" key="3">
    <source>
        <dbReference type="Pfam" id="PF13581"/>
    </source>
</evidence>
<dbReference type="GO" id="GO:0004674">
    <property type="term" value="F:protein serine/threonine kinase activity"/>
    <property type="evidence" value="ECO:0007669"/>
    <property type="project" value="UniProtKB-KW"/>
</dbReference>
<dbReference type="RefSeq" id="WP_142261331.1">
    <property type="nucleotide sequence ID" value="NZ_BMPV01000002.1"/>
</dbReference>
<dbReference type="PANTHER" id="PTHR35526:SF3">
    <property type="entry name" value="ANTI-SIGMA-F FACTOR RSBW"/>
    <property type="match status" value="1"/>
</dbReference>
<dbReference type="Proteomes" id="UP000319213">
    <property type="component" value="Unassembled WGS sequence"/>
</dbReference>
<dbReference type="OrthoDB" id="3480034at2"/>
<dbReference type="SUPFAM" id="SSF55874">
    <property type="entry name" value="ATPase domain of HSP90 chaperone/DNA topoisomerase II/histidine kinase"/>
    <property type="match status" value="1"/>
</dbReference>
<name>A0A543J498_9ACTN</name>
<sequence length="198" mass="21801">MSDGDGTGHLLGERHAAGKAPLHGEHNLIDKRDEKQEMKTYSRVLHETNAARILPVRPGYLKLPVTPLAPSLARCHVSRMLAAWDLARLADTVRLVASELVTNAIKAAGWAPPGTREADPSPAIPHANGTIWIGLYRSLHDVVIEVWDPNREPPRMMTPDLDDTGGRGLWLVNDVARRWGYRRPVTGGKWVWAAIPAA</sequence>
<organism evidence="4 5">
    <name type="scientific">Thermopolyspora flexuosa</name>
    <dbReference type="NCBI Taxonomy" id="103836"/>
    <lineage>
        <taxon>Bacteria</taxon>
        <taxon>Bacillati</taxon>
        <taxon>Actinomycetota</taxon>
        <taxon>Actinomycetes</taxon>
        <taxon>Streptosporangiales</taxon>
        <taxon>Streptosporangiaceae</taxon>
        <taxon>Thermopolyspora</taxon>
    </lineage>
</organism>
<evidence type="ECO:0000313" key="4">
    <source>
        <dbReference type="EMBL" id="TQM77633.1"/>
    </source>
</evidence>